<dbReference type="AlphaFoldDB" id="A0A1B1S7P0"/>
<keyword evidence="4" id="KW-1185">Reference proteome</keyword>
<feature type="domain" description="CAAX prenyl protease 2/Lysostaphin resistance protein A-like" evidence="2">
    <location>
        <begin position="155"/>
        <end position="242"/>
    </location>
</feature>
<feature type="transmembrane region" description="Helical" evidence="1">
    <location>
        <begin position="90"/>
        <end position="115"/>
    </location>
</feature>
<feature type="transmembrane region" description="Helical" evidence="1">
    <location>
        <begin position="181"/>
        <end position="201"/>
    </location>
</feature>
<feature type="transmembrane region" description="Helical" evidence="1">
    <location>
        <begin position="146"/>
        <end position="169"/>
    </location>
</feature>
<accession>A0A1B1S7P0</accession>
<protein>
    <recommendedName>
        <fullName evidence="2">CAAX prenyl protease 2/Lysostaphin resistance protein A-like domain-containing protein</fullName>
    </recommendedName>
</protein>
<dbReference type="PANTHER" id="PTHR36435:SF1">
    <property type="entry name" value="CAAX AMINO TERMINAL PROTEASE FAMILY PROTEIN"/>
    <property type="match status" value="1"/>
</dbReference>
<dbReference type="PANTHER" id="PTHR36435">
    <property type="entry name" value="SLR1288 PROTEIN"/>
    <property type="match status" value="1"/>
</dbReference>
<dbReference type="Proteomes" id="UP000186351">
    <property type="component" value="Chromosome"/>
</dbReference>
<evidence type="ECO:0000313" key="3">
    <source>
        <dbReference type="EMBL" id="ANU62818.2"/>
    </source>
</evidence>
<dbReference type="GO" id="GO:0080120">
    <property type="term" value="P:CAAX-box protein maturation"/>
    <property type="evidence" value="ECO:0007669"/>
    <property type="project" value="UniProtKB-ARBA"/>
</dbReference>
<dbReference type="Pfam" id="PF02517">
    <property type="entry name" value="Rce1-like"/>
    <property type="match status" value="1"/>
</dbReference>
<evidence type="ECO:0000256" key="1">
    <source>
        <dbReference type="SAM" id="Phobius"/>
    </source>
</evidence>
<dbReference type="InterPro" id="IPR052710">
    <property type="entry name" value="CAAX_protease"/>
</dbReference>
<reference evidence="4" key="1">
    <citation type="submission" date="2016-04" db="EMBL/GenBank/DDBJ databases">
        <title>Complete Genome Sequences of Twelve Strains of a Stable Defined Moderately Diverse Mouse Microbiota 2 (sDMDMm2).</title>
        <authorList>
            <person name="Uchimura Y."/>
            <person name="Wyss M."/>
            <person name="Brugiroux S."/>
            <person name="Limenitakis J.P."/>
            <person name="Stecher B."/>
            <person name="McCoy K.D."/>
            <person name="Macpherson A.J."/>
        </authorList>
    </citation>
    <scope>NUCLEOTIDE SEQUENCE [LARGE SCALE GENOMIC DNA]</scope>
    <source>
        <strain evidence="4">YL27</strain>
    </source>
</reference>
<evidence type="ECO:0000259" key="2">
    <source>
        <dbReference type="Pfam" id="PF02517"/>
    </source>
</evidence>
<proteinExistence type="predicted"/>
<feature type="transmembrane region" description="Helical" evidence="1">
    <location>
        <begin position="230"/>
        <end position="251"/>
    </location>
</feature>
<feature type="transmembrane region" description="Helical" evidence="1">
    <location>
        <begin position="207"/>
        <end position="225"/>
    </location>
</feature>
<dbReference type="KEGG" id="pary:A4V02_03150"/>
<gene>
    <name evidence="3" type="ORF">A4V02_03150</name>
</gene>
<accession>A0A1Z2XE46</accession>
<dbReference type="InterPro" id="IPR003675">
    <property type="entry name" value="Rce1/LyrA-like_dom"/>
</dbReference>
<dbReference type="GeneID" id="65535840"/>
<keyword evidence="1" id="KW-1133">Transmembrane helix</keyword>
<organism evidence="3 4">
    <name type="scientific">Muribaculum intestinale</name>
    <dbReference type="NCBI Taxonomy" id="1796646"/>
    <lineage>
        <taxon>Bacteria</taxon>
        <taxon>Pseudomonadati</taxon>
        <taxon>Bacteroidota</taxon>
        <taxon>Bacteroidia</taxon>
        <taxon>Bacteroidales</taxon>
        <taxon>Muribaculaceae</taxon>
        <taxon>Muribaculum</taxon>
    </lineage>
</organism>
<name>A0A1B1S7P0_9BACT</name>
<dbReference type="RefSeq" id="WP_084273949.1">
    <property type="nucleotide sequence ID" value="NZ_CAJTAP010000002.1"/>
</dbReference>
<dbReference type="OrthoDB" id="1523022at2"/>
<dbReference type="GO" id="GO:0004175">
    <property type="term" value="F:endopeptidase activity"/>
    <property type="evidence" value="ECO:0007669"/>
    <property type="project" value="UniProtKB-ARBA"/>
</dbReference>
<keyword evidence="1" id="KW-0472">Membrane</keyword>
<dbReference type="STRING" id="1796646.A4V02_03150"/>
<feature type="transmembrane region" description="Helical" evidence="1">
    <location>
        <begin position="57"/>
        <end position="78"/>
    </location>
</feature>
<keyword evidence="1" id="KW-0812">Transmembrane</keyword>
<sequence>MSDNRISTPDGVSGVMRISAGKALALFVCCWIFSWAIGLVAIGFVGGATLDRIRLAVVLQDLIIFMLPVAMTMLIAAWRPWHFIGIDRSPGWFGVCSALFTLVVAIPAMNCVVGWNESIHFPESMADFERLLRAYESTAGAMIESLLGGTGVADLIVSVLIIGVLTGVAEEWFFRGGLQSLLMRLFGNPHVAIWIAAIVFSAIHMQFFGFVPRVLLGAFFGYLYWWSGSLWLPVVAHAFNNSLVVLSMWLMRRGVDTVALDEIGTGSGGGHAVLAVVSLVLAFVSVWYIWRHLPKMRDMNQ</sequence>
<feature type="transmembrane region" description="Helical" evidence="1">
    <location>
        <begin position="23"/>
        <end position="45"/>
    </location>
</feature>
<dbReference type="EMBL" id="CP015402">
    <property type="protein sequence ID" value="ANU62818.2"/>
    <property type="molecule type" value="Genomic_DNA"/>
</dbReference>
<feature type="transmembrane region" description="Helical" evidence="1">
    <location>
        <begin position="271"/>
        <end position="290"/>
    </location>
</feature>
<evidence type="ECO:0000313" key="4">
    <source>
        <dbReference type="Proteomes" id="UP000186351"/>
    </source>
</evidence>